<dbReference type="GO" id="GO:0005737">
    <property type="term" value="C:cytoplasm"/>
    <property type="evidence" value="ECO:0007669"/>
    <property type="project" value="TreeGrafter"/>
</dbReference>
<dbReference type="GO" id="GO:0043161">
    <property type="term" value="P:proteasome-mediated ubiquitin-dependent protein catabolic process"/>
    <property type="evidence" value="ECO:0007669"/>
    <property type="project" value="InterPro"/>
</dbReference>
<dbReference type="PANTHER" id="PTHR12170">
    <property type="entry name" value="MACROPHAGE ERYTHROBLAST ATTACHER-RELATED"/>
    <property type="match status" value="1"/>
</dbReference>
<dbReference type="InterPro" id="IPR045098">
    <property type="entry name" value="Fyv10_fam"/>
</dbReference>
<dbReference type="RefSeq" id="XP_024662995.1">
    <property type="nucleotide sequence ID" value="XM_024807227.1"/>
</dbReference>
<organism evidence="1 2">
    <name type="scientific">Wickerhamiella sorbophila</name>
    <dbReference type="NCBI Taxonomy" id="45607"/>
    <lineage>
        <taxon>Eukaryota</taxon>
        <taxon>Fungi</taxon>
        <taxon>Dikarya</taxon>
        <taxon>Ascomycota</taxon>
        <taxon>Saccharomycotina</taxon>
        <taxon>Dipodascomycetes</taxon>
        <taxon>Dipodascales</taxon>
        <taxon>Trichomonascaceae</taxon>
        <taxon>Wickerhamiella</taxon>
    </lineage>
</organism>
<dbReference type="PANTHER" id="PTHR12170:SF3">
    <property type="entry name" value="GH10162P"/>
    <property type="match status" value="1"/>
</dbReference>
<dbReference type="EMBL" id="NDIQ01000001">
    <property type="protein sequence ID" value="PRT53049.1"/>
    <property type="molecule type" value="Genomic_DNA"/>
</dbReference>
<accession>A0A2T0FDN3</accession>
<dbReference type="AlphaFoldDB" id="A0A2T0FDN3"/>
<name>A0A2T0FDN3_9ASCO</name>
<dbReference type="GeneID" id="36514418"/>
<dbReference type="OrthoDB" id="1933281at2759"/>
<keyword evidence="2" id="KW-1185">Reference proteome</keyword>
<gene>
    <name evidence="1" type="ORF">B9G98_00669</name>
</gene>
<dbReference type="GO" id="GO:0034657">
    <property type="term" value="C:GID complex"/>
    <property type="evidence" value="ECO:0007669"/>
    <property type="project" value="TreeGrafter"/>
</dbReference>
<protein>
    <submittedName>
        <fullName evidence="1">LisH domain-containing protein C29A3.03c</fullName>
    </submittedName>
</protein>
<dbReference type="Proteomes" id="UP000238350">
    <property type="component" value="Unassembled WGS sequence"/>
</dbReference>
<dbReference type="STRING" id="45607.A0A2T0FDN3"/>
<proteinExistence type="predicted"/>
<comment type="caution">
    <text evidence="1">The sequence shown here is derived from an EMBL/GenBank/DDBJ whole genome shotgun (WGS) entry which is preliminary data.</text>
</comment>
<dbReference type="GO" id="GO:0004842">
    <property type="term" value="F:ubiquitin-protein transferase activity"/>
    <property type="evidence" value="ECO:0007669"/>
    <property type="project" value="InterPro"/>
</dbReference>
<evidence type="ECO:0000313" key="2">
    <source>
        <dbReference type="Proteomes" id="UP000238350"/>
    </source>
</evidence>
<reference evidence="1 2" key="1">
    <citation type="submission" date="2017-04" db="EMBL/GenBank/DDBJ databases">
        <title>Genome sequencing of [Candida] sorbophila.</title>
        <authorList>
            <person name="Ahn J.O."/>
        </authorList>
    </citation>
    <scope>NUCLEOTIDE SEQUENCE [LARGE SCALE GENOMIC DNA]</scope>
    <source>
        <strain evidence="1 2">DS02</strain>
    </source>
</reference>
<evidence type="ECO:0000313" key="1">
    <source>
        <dbReference type="EMBL" id="PRT53049.1"/>
    </source>
</evidence>
<dbReference type="GO" id="GO:0005634">
    <property type="term" value="C:nucleus"/>
    <property type="evidence" value="ECO:0007669"/>
    <property type="project" value="TreeGrafter"/>
</dbReference>
<sequence length="322" mass="36531">MGLPIDEESLNSISAEYKHIENDIDQAILQLRGGSSADVAQILHGVKMREREINRHINRAAKLIDKAYPCEISTEDLAKITALETAENKSLLDFAVFVHLMQQDPEAALAMIEECDTLESDAKETYVNLAYCFDMTDQLKLGSFDPVLEWLENDLFLSDDQKLELNFDIQRANILLTFSKTRDRQLAITQIRETLIQYFDKRESDIAELPTVIAIWDAPKGNSTYGEDLTQRSLSALSKLVREIYYRELQLSPISPLPKAYFAGSECLRAYPKALKLIKSRNATWTTTTQLPMEVPLPPDLCFHPVFVCPISKEETSKDNPP</sequence>